<gene>
    <name evidence="1" type="ORF">QAD02_004721</name>
</gene>
<protein>
    <submittedName>
        <fullName evidence="1">Uncharacterized protein</fullName>
    </submittedName>
</protein>
<name>A0ACC2NT34_9HYME</name>
<sequence length="1298" mass="142769">MELRLHSPAGADPIVYQWPLTSGSGNDRHDGALDIVETMRWVCEDLPDLKLPLKNNVLCNYDTKDFESMKNLCDRFNKAIDTMVQLEKGTSLPSQRLNKRPSRGLLRHILQQTYNQAVTEPDKLNQYEPFSPEVYGETSYELICQMIDQIDVTEDDVFIDLGSGVGQVVLQMAAATPCKICLGVERADVPAKYAESMQANFRKWLSWYGKRCGEYRIVKGDFLADEHKENITGATIVFVNNFAFGPTVDHQLKERFADLRDGARIVSSKSFCPLNFRITDRNLTDIGTIMHVSEMTPLKGSVSWTGKPVSYYLHVIDRTKLERYFNRMKNKQGVENENSESVINTASNNTRMSSRNERAKRDLSRQLDNSPNNSEPQNTNSDSDADDDHSTRPRRQTKMRRKLSRKTTINNTPRQPSTRGRQRGGGGARGIKKTKPKKSINITGLDFLHNQTLLSTSPQAIGKKPPPAPGCVDQQLTSLSVQALQTNSALVHEELSIPAAPADTPYALQILLDLYRDQFMAMLDAMKSPNYKTSVNADIAREKDRNAKLQSRAAQLEKQIKVLIDDSVALLKARMTELGINATSPGDLLAKAKEIVLRHKQLQAKASKLQVQVTSIETEQTRLATIRHQELVEKFSQPGTSTGSSPSHPVTQEFLMKEISSSLAQRKRLRTQVSKLEQELVSVERLNIEKQSMTASKSGSSRKSREGRSRSQEWPDVPDVGKIQEKNPELLAQKILETGRQIEAGRLPNRPGPATTMSNSGSTRTRLPQATLSFPPANAAPPQPVSSAPTLATSRGAQEPPRVANFEDRLKSIITSSLNAPDYSHASPAKVALRRHLSQERLPPGQQQSHQQPSMPEHSSAGLSSIDSKHHSQQQQHQQRPSSRDRLPGSGPGPGSGAPSNGGLLGTRTIGDLVSGEIERTLEISNQTIINAAVDMSVIAGRPDNAFSPVSRPQSAEAETAGGLATLAHVASYAPTPVNTGSSSTNSRSSVLYPPQQQNQSQRYTPVQLPRADIKPYHESYFADNPSTSSSQPRATTPSIQNSQANPANGDIVPLEGLAATLHARMINQNSNNPIKTEHSSTNNRRYQPYSRYANGPSNNVSSNSASAVTPQTQPTMSLKTEAIVSTVSTSGAPLSPFIEPHSNNSTPIVDEPRVTNPRQRHGDDDAEVDWQDQISSGFDRLMAFASTELDKRRRSTEGVNTSPDSGLGSDSVVLGPPPIAPSPDEALGPPRTPSPGSPRPASHHHGNHHGASTSHHFKKKFFHRDWPPPPASKFRPKGKEWDWNNHQWPGAGPDEQS</sequence>
<accession>A0ACC2NT34</accession>
<comment type="caution">
    <text evidence="1">The sequence shown here is derived from an EMBL/GenBank/DDBJ whole genome shotgun (WGS) entry which is preliminary data.</text>
</comment>
<reference evidence="1" key="1">
    <citation type="submission" date="2023-04" db="EMBL/GenBank/DDBJ databases">
        <title>A chromosome-level genome assembly of the parasitoid wasp Eretmocerus hayati.</title>
        <authorList>
            <person name="Zhong Y."/>
            <person name="Liu S."/>
            <person name="Liu Y."/>
        </authorList>
    </citation>
    <scope>NUCLEOTIDE SEQUENCE</scope>
    <source>
        <strain evidence="1">ZJU_SS_LIU_2023</strain>
    </source>
</reference>
<organism evidence="1 2">
    <name type="scientific">Eretmocerus hayati</name>
    <dbReference type="NCBI Taxonomy" id="131215"/>
    <lineage>
        <taxon>Eukaryota</taxon>
        <taxon>Metazoa</taxon>
        <taxon>Ecdysozoa</taxon>
        <taxon>Arthropoda</taxon>
        <taxon>Hexapoda</taxon>
        <taxon>Insecta</taxon>
        <taxon>Pterygota</taxon>
        <taxon>Neoptera</taxon>
        <taxon>Endopterygota</taxon>
        <taxon>Hymenoptera</taxon>
        <taxon>Apocrita</taxon>
        <taxon>Proctotrupomorpha</taxon>
        <taxon>Chalcidoidea</taxon>
        <taxon>Aphelinidae</taxon>
        <taxon>Aphelininae</taxon>
        <taxon>Eretmocerus</taxon>
    </lineage>
</organism>
<keyword evidence="2" id="KW-1185">Reference proteome</keyword>
<dbReference type="Proteomes" id="UP001239111">
    <property type="component" value="Chromosome 3"/>
</dbReference>
<evidence type="ECO:0000313" key="1">
    <source>
        <dbReference type="EMBL" id="KAJ8673459.1"/>
    </source>
</evidence>
<dbReference type="EMBL" id="CM056743">
    <property type="protein sequence ID" value="KAJ8673459.1"/>
    <property type="molecule type" value="Genomic_DNA"/>
</dbReference>
<proteinExistence type="predicted"/>
<evidence type="ECO:0000313" key="2">
    <source>
        <dbReference type="Proteomes" id="UP001239111"/>
    </source>
</evidence>